<accession>A0A1G2MKA6</accession>
<dbReference type="GO" id="GO:0008233">
    <property type="term" value="F:peptidase activity"/>
    <property type="evidence" value="ECO:0007669"/>
    <property type="project" value="InterPro"/>
</dbReference>
<feature type="transmembrane region" description="Helical" evidence="1">
    <location>
        <begin position="170"/>
        <end position="192"/>
    </location>
</feature>
<feature type="transmembrane region" description="Helical" evidence="1">
    <location>
        <begin position="69"/>
        <end position="89"/>
    </location>
</feature>
<organism evidence="2 3">
    <name type="scientific">Candidatus Taylorbacteria bacterium RIFCSPHIGHO2_02_FULL_44_12</name>
    <dbReference type="NCBI Taxonomy" id="1802308"/>
    <lineage>
        <taxon>Bacteria</taxon>
        <taxon>Candidatus Tayloriibacteriota</taxon>
    </lineage>
</organism>
<dbReference type="Proteomes" id="UP000178413">
    <property type="component" value="Unassembled WGS sequence"/>
</dbReference>
<dbReference type="PANTHER" id="PTHR36844:SF1">
    <property type="entry name" value="PROTEASE PRSW"/>
    <property type="match status" value="1"/>
</dbReference>
<dbReference type="InterPro" id="IPR026898">
    <property type="entry name" value="PrsW"/>
</dbReference>
<dbReference type="EMBL" id="MHRM01000008">
    <property type="protein sequence ID" value="OHA24296.1"/>
    <property type="molecule type" value="Genomic_DNA"/>
</dbReference>
<feature type="transmembrane region" description="Helical" evidence="1">
    <location>
        <begin position="140"/>
        <end position="163"/>
    </location>
</feature>
<protein>
    <recommendedName>
        <fullName evidence="4">Protease PrsW</fullName>
    </recommendedName>
</protein>
<sequence>MPYTVFIYAVLAGLVPSFIWLAFWLREDTRPEPRFMIALCFVSGALAVIPAIFLEKYIAGIVSDNSLTYSLWAMTEEVIKLFVIALVALQSDYNDEPIDAMIYCVAVALGFAALENSLFILGPLANGDVVASVVNGSLRFIGATLVHVVSSSLIGFAIGYVFYRRSLAKFLAVIIGLCTAIALHAAFNLSIITASPAETLKTFGWIWGAVVILIVLFEEIKVVRPPIRTFD</sequence>
<proteinExistence type="predicted"/>
<feature type="transmembrane region" description="Helical" evidence="1">
    <location>
        <begin position="35"/>
        <end position="54"/>
    </location>
</feature>
<dbReference type="STRING" id="1802308.A3D50_01390"/>
<dbReference type="AlphaFoldDB" id="A0A1G2MKA6"/>
<evidence type="ECO:0000313" key="2">
    <source>
        <dbReference type="EMBL" id="OHA24296.1"/>
    </source>
</evidence>
<keyword evidence="1" id="KW-1133">Transmembrane helix</keyword>
<evidence type="ECO:0008006" key="4">
    <source>
        <dbReference type="Google" id="ProtNLM"/>
    </source>
</evidence>
<gene>
    <name evidence="2" type="ORF">A3D50_01390</name>
</gene>
<feature type="transmembrane region" description="Helical" evidence="1">
    <location>
        <begin position="6"/>
        <end position="23"/>
    </location>
</feature>
<keyword evidence="1" id="KW-0472">Membrane</keyword>
<name>A0A1G2MKA6_9BACT</name>
<feature type="transmembrane region" description="Helical" evidence="1">
    <location>
        <begin position="101"/>
        <end position="120"/>
    </location>
</feature>
<evidence type="ECO:0000256" key="1">
    <source>
        <dbReference type="SAM" id="Phobius"/>
    </source>
</evidence>
<comment type="caution">
    <text evidence="2">The sequence shown here is derived from an EMBL/GenBank/DDBJ whole genome shotgun (WGS) entry which is preliminary data.</text>
</comment>
<keyword evidence="1" id="KW-0812">Transmembrane</keyword>
<feature type="transmembrane region" description="Helical" evidence="1">
    <location>
        <begin position="204"/>
        <end position="223"/>
    </location>
</feature>
<dbReference type="PANTHER" id="PTHR36844">
    <property type="entry name" value="PROTEASE PRSW"/>
    <property type="match status" value="1"/>
</dbReference>
<evidence type="ECO:0000313" key="3">
    <source>
        <dbReference type="Proteomes" id="UP000178413"/>
    </source>
</evidence>
<dbReference type="Pfam" id="PF13367">
    <property type="entry name" value="PrsW-protease"/>
    <property type="match status" value="1"/>
</dbReference>
<reference evidence="2 3" key="1">
    <citation type="journal article" date="2016" name="Nat. Commun.">
        <title>Thousands of microbial genomes shed light on interconnected biogeochemical processes in an aquifer system.</title>
        <authorList>
            <person name="Anantharaman K."/>
            <person name="Brown C.T."/>
            <person name="Hug L.A."/>
            <person name="Sharon I."/>
            <person name="Castelle C.J."/>
            <person name="Probst A.J."/>
            <person name="Thomas B.C."/>
            <person name="Singh A."/>
            <person name="Wilkins M.J."/>
            <person name="Karaoz U."/>
            <person name="Brodie E.L."/>
            <person name="Williams K.H."/>
            <person name="Hubbard S.S."/>
            <person name="Banfield J.F."/>
        </authorList>
    </citation>
    <scope>NUCLEOTIDE SEQUENCE [LARGE SCALE GENOMIC DNA]</scope>
</reference>